<evidence type="ECO:0000256" key="2">
    <source>
        <dbReference type="ARBA" id="ARBA00022448"/>
    </source>
</evidence>
<evidence type="ECO:0000256" key="8">
    <source>
        <dbReference type="HAMAP-Rule" id="MF_01416"/>
    </source>
</evidence>
<keyword evidence="7 8" id="KW-0066">ATP synthesis</keyword>
<dbReference type="InterPro" id="IPR020781">
    <property type="entry name" value="ATPase_OSCP/d_CS"/>
</dbReference>
<organism evidence="9 10">
    <name type="scientific">Bacillus smithii 7_3_47FAA</name>
    <dbReference type="NCBI Taxonomy" id="665952"/>
    <lineage>
        <taxon>Bacteria</taxon>
        <taxon>Bacillati</taxon>
        <taxon>Bacillota</taxon>
        <taxon>Bacilli</taxon>
        <taxon>Bacillales</taxon>
        <taxon>Bacillaceae</taxon>
        <taxon>Bacillus</taxon>
    </lineage>
</organism>
<dbReference type="PRINTS" id="PR00125">
    <property type="entry name" value="ATPASEDELTA"/>
</dbReference>
<dbReference type="GO" id="GO:0046933">
    <property type="term" value="F:proton-transporting ATP synthase activity, rotational mechanism"/>
    <property type="evidence" value="ECO:0007669"/>
    <property type="project" value="UniProtKB-UniRule"/>
</dbReference>
<dbReference type="InterPro" id="IPR000711">
    <property type="entry name" value="ATPase_OSCP/dsu"/>
</dbReference>
<dbReference type="InterPro" id="IPR026015">
    <property type="entry name" value="ATP_synth_OSCP/delta_N_sf"/>
</dbReference>
<dbReference type="Gene3D" id="1.10.520.20">
    <property type="entry name" value="N-terminal domain of the delta subunit of the F1F0-ATP synthase"/>
    <property type="match status" value="1"/>
</dbReference>
<keyword evidence="4 8" id="KW-0406">Ion transport</keyword>
<proteinExistence type="inferred from homology"/>
<dbReference type="RefSeq" id="WP_003353336.1">
    <property type="nucleotide sequence ID" value="NZ_JH414746.1"/>
</dbReference>
<protein>
    <recommendedName>
        <fullName evidence="8">ATP synthase subunit delta</fullName>
    </recommendedName>
    <alternativeName>
        <fullName evidence="8">ATP synthase F(1) sector subunit delta</fullName>
    </alternativeName>
    <alternativeName>
        <fullName evidence="8">F-type ATPase subunit delta</fullName>
        <shortName evidence="8">F-ATPase subunit delta</shortName>
    </alternativeName>
</protein>
<keyword evidence="10" id="KW-1185">Reference proteome</keyword>
<comment type="subcellular location">
    <subcellularLocation>
        <location evidence="8">Cell membrane</location>
        <topology evidence="8">Peripheral membrane protein</topology>
    </subcellularLocation>
    <subcellularLocation>
        <location evidence="1">Membrane</location>
    </subcellularLocation>
</comment>
<dbReference type="GO" id="GO:0005886">
    <property type="term" value="C:plasma membrane"/>
    <property type="evidence" value="ECO:0007669"/>
    <property type="project" value="UniProtKB-SubCell"/>
</dbReference>
<keyword evidence="5 8" id="KW-0472">Membrane</keyword>
<gene>
    <name evidence="8" type="primary">atpH</name>
    <name evidence="9" type="ORF">HMPREF1015_02529</name>
</gene>
<evidence type="ECO:0000256" key="4">
    <source>
        <dbReference type="ARBA" id="ARBA00023065"/>
    </source>
</evidence>
<sequence length="177" mass="19700">MSNSIVANRYAAALFQVAKENDQVALIGEQMSVVKEVLQQTPELLFFLKLPKVDMSKKKELVKQAFSTASPFIVNTLLLMMENHREDHLLEMAEEYIALANNERGIAEATVTSVRPLNEEEKSSLSAVLAEKVGKQTLKIENVVDPKLLGGLKVRIGNRIIDGSLRGKLDRLKQLIS</sequence>
<dbReference type="PATRIC" id="fig|665952.3.peg.1033"/>
<evidence type="ECO:0000256" key="6">
    <source>
        <dbReference type="ARBA" id="ARBA00023196"/>
    </source>
</evidence>
<dbReference type="HAMAP" id="MF_01416">
    <property type="entry name" value="ATP_synth_delta_bact"/>
    <property type="match status" value="1"/>
</dbReference>
<accession>G9QJ81</accession>
<comment type="similarity">
    <text evidence="8">Belongs to the ATPase delta chain family.</text>
</comment>
<dbReference type="PROSITE" id="PS00389">
    <property type="entry name" value="ATPASE_DELTA"/>
    <property type="match status" value="1"/>
</dbReference>
<evidence type="ECO:0000313" key="10">
    <source>
        <dbReference type="Proteomes" id="UP000011747"/>
    </source>
</evidence>
<dbReference type="GO" id="GO:0045259">
    <property type="term" value="C:proton-transporting ATP synthase complex"/>
    <property type="evidence" value="ECO:0007669"/>
    <property type="project" value="UniProtKB-KW"/>
</dbReference>
<evidence type="ECO:0000313" key="9">
    <source>
        <dbReference type="EMBL" id="EHL78813.1"/>
    </source>
</evidence>
<evidence type="ECO:0000256" key="5">
    <source>
        <dbReference type="ARBA" id="ARBA00023136"/>
    </source>
</evidence>
<evidence type="ECO:0000256" key="3">
    <source>
        <dbReference type="ARBA" id="ARBA00022781"/>
    </source>
</evidence>
<dbReference type="Proteomes" id="UP000011747">
    <property type="component" value="Unassembled WGS sequence"/>
</dbReference>
<comment type="function">
    <text evidence="8">F(1)F(0) ATP synthase produces ATP from ADP in the presence of a proton or sodium gradient. F-type ATPases consist of two structural domains, F(1) containing the extramembraneous catalytic core and F(0) containing the membrane proton channel, linked together by a central stalk and a peripheral stalk. During catalysis, ATP synthesis in the catalytic domain of F(1) is coupled via a rotary mechanism of the central stalk subunits to proton translocation.</text>
</comment>
<dbReference type="EMBL" id="ACWF01000053">
    <property type="protein sequence ID" value="EHL78813.1"/>
    <property type="molecule type" value="Genomic_DNA"/>
</dbReference>
<dbReference type="GeneID" id="87583125"/>
<comment type="function">
    <text evidence="8">This protein is part of the stalk that links CF(0) to CF(1). It either transmits conformational changes from CF(0) to CF(1) or is implicated in proton conduction.</text>
</comment>
<keyword evidence="3 8" id="KW-0375">Hydrogen ion transport</keyword>
<dbReference type="PANTHER" id="PTHR11910">
    <property type="entry name" value="ATP SYNTHASE DELTA CHAIN"/>
    <property type="match status" value="1"/>
</dbReference>
<evidence type="ECO:0000256" key="1">
    <source>
        <dbReference type="ARBA" id="ARBA00004370"/>
    </source>
</evidence>
<keyword evidence="8" id="KW-1003">Cell membrane</keyword>
<keyword evidence="2 8" id="KW-0813">Transport</keyword>
<dbReference type="AlphaFoldDB" id="G9QJ81"/>
<dbReference type="Pfam" id="PF00213">
    <property type="entry name" value="OSCP"/>
    <property type="match status" value="1"/>
</dbReference>
<name>G9QJ81_9BACI</name>
<keyword evidence="6 8" id="KW-0139">CF(1)</keyword>
<evidence type="ECO:0000256" key="7">
    <source>
        <dbReference type="ARBA" id="ARBA00023310"/>
    </source>
</evidence>
<dbReference type="SUPFAM" id="SSF47928">
    <property type="entry name" value="N-terminal domain of the delta subunit of the F1F0-ATP synthase"/>
    <property type="match status" value="1"/>
</dbReference>
<dbReference type="NCBIfam" id="TIGR01145">
    <property type="entry name" value="ATP_synt_delta"/>
    <property type="match status" value="1"/>
</dbReference>
<dbReference type="HOGENOM" id="CLU_085114_4_1_9"/>
<reference evidence="9 10" key="1">
    <citation type="submission" date="2011-09" db="EMBL/GenBank/DDBJ databases">
        <title>The Genome Sequence of Bacillus smithii 7_3_47FAA.</title>
        <authorList>
            <consortium name="The Broad Institute Genome Sequencing Platform"/>
            <person name="Earl A."/>
            <person name="Ward D."/>
            <person name="Feldgarden M."/>
            <person name="Gevers D."/>
            <person name="Daigneault M."/>
            <person name="Strauss J."/>
            <person name="Allen-Vercoe E."/>
            <person name="Young S.K."/>
            <person name="Zeng Q."/>
            <person name="Gargeya S."/>
            <person name="Fitzgerald M."/>
            <person name="Haas B."/>
            <person name="Abouelleil A."/>
            <person name="Alvarado L."/>
            <person name="Arachchi H.M."/>
            <person name="Berlin A."/>
            <person name="Brown A."/>
            <person name="Chapman S.B."/>
            <person name="Chen Z."/>
            <person name="Dunbar C."/>
            <person name="Freedman E."/>
            <person name="Gearin G."/>
            <person name="Goldberg J."/>
            <person name="Griggs A."/>
            <person name="Gujja S."/>
            <person name="Heiman D."/>
            <person name="Howarth C."/>
            <person name="Larson L."/>
            <person name="Lui A."/>
            <person name="MacDonald P.J.P."/>
            <person name="Montmayeur A."/>
            <person name="Murphy C."/>
            <person name="Neiman D."/>
            <person name="Pearson M."/>
            <person name="Priest M."/>
            <person name="Roberts A."/>
            <person name="Saif S."/>
            <person name="Shea T."/>
            <person name="Shenoy N."/>
            <person name="Sisk P."/>
            <person name="Stolte C."/>
            <person name="Sykes S."/>
            <person name="Wortman J."/>
            <person name="Nusbaum C."/>
            <person name="Birren B."/>
        </authorList>
    </citation>
    <scope>NUCLEOTIDE SEQUENCE [LARGE SCALE GENOMIC DNA]</scope>
    <source>
        <strain evidence="9 10">7_3_47FAA</strain>
    </source>
</reference>
<dbReference type="NCBIfam" id="NF004403">
    <property type="entry name" value="PRK05758.2-4"/>
    <property type="match status" value="1"/>
</dbReference>
<comment type="caution">
    <text evidence="9">The sequence shown here is derived from an EMBL/GenBank/DDBJ whole genome shotgun (WGS) entry which is preliminary data.</text>
</comment>